<dbReference type="PANTHER" id="PTHR43539">
    <property type="entry name" value="FLAVIN-BINDING MONOOXYGENASE-LIKE PROTEIN (AFU_ORTHOLOGUE AFUA_4G09220)"/>
    <property type="match status" value="1"/>
</dbReference>
<proteinExistence type="predicted"/>
<evidence type="ECO:0000313" key="3">
    <source>
        <dbReference type="Proteomes" id="UP000754710"/>
    </source>
</evidence>
<dbReference type="PRINTS" id="PR00368">
    <property type="entry name" value="FADPNR"/>
</dbReference>
<dbReference type="Gene3D" id="3.50.50.60">
    <property type="entry name" value="FAD/NAD(P)-binding domain"/>
    <property type="match status" value="1"/>
</dbReference>
<name>A0ABS7RNL2_9ACTN</name>
<reference evidence="2 3" key="1">
    <citation type="submission" date="2021-08" db="EMBL/GenBank/DDBJ databases">
        <title>Nocardioides bacterium WL0053 sp. nov., isolated from the sediment.</title>
        <authorList>
            <person name="Wang L."/>
            <person name="Zhang D."/>
            <person name="Zhang A."/>
        </authorList>
    </citation>
    <scope>NUCLEOTIDE SEQUENCE [LARGE SCALE GENOMIC DNA]</scope>
    <source>
        <strain evidence="2 3">WL0053</strain>
    </source>
</reference>
<sequence length="356" mass="38375">MSTRQVDVLVVGGGQAGLAVGYYLRRAGYRPEDQYVLLDAADRPGGAWARMWPSLRAFSPPEYSSLPGWRMPAWGGDPGFPPAAHVRDYLTAYERRYELPVHRPVRVRTVRRENDDPAGPLRVSTTDGDYLAGVVVSCTGTWSRPFVPTYPGQGDFAGRQLHAAEYTGPQEYAGGRVVVVGGGNSAAQVLAEVSAVASTTWVTQRPPKFLPDDVDGRALFMVATARRRALESGGTDTGGVAALGDIVMVPVVREARERGALRAEPMFERVTRDGVAWADGREQAADAIIWCTGFRPELRHLAPLGLRYADGHLAVLGTQAVDEPRLHLVGYGDWTGPASATLIGVGRTARDLVASL</sequence>
<evidence type="ECO:0000256" key="1">
    <source>
        <dbReference type="ARBA" id="ARBA00023002"/>
    </source>
</evidence>
<dbReference type="InterPro" id="IPR036188">
    <property type="entry name" value="FAD/NAD-bd_sf"/>
</dbReference>
<keyword evidence="2" id="KW-0503">Monooxygenase</keyword>
<evidence type="ECO:0000313" key="2">
    <source>
        <dbReference type="EMBL" id="MBY9076622.1"/>
    </source>
</evidence>
<dbReference type="Pfam" id="PF13738">
    <property type="entry name" value="Pyr_redox_3"/>
    <property type="match status" value="1"/>
</dbReference>
<dbReference type="PRINTS" id="PR00469">
    <property type="entry name" value="PNDRDTASEII"/>
</dbReference>
<dbReference type="EMBL" id="JAIEZQ010000003">
    <property type="protein sequence ID" value="MBY9076622.1"/>
    <property type="molecule type" value="Genomic_DNA"/>
</dbReference>
<comment type="caution">
    <text evidence="2">The sequence shown here is derived from an EMBL/GenBank/DDBJ whole genome shotgun (WGS) entry which is preliminary data.</text>
</comment>
<dbReference type="SUPFAM" id="SSF51905">
    <property type="entry name" value="FAD/NAD(P)-binding domain"/>
    <property type="match status" value="2"/>
</dbReference>
<protein>
    <submittedName>
        <fullName evidence="2">ArsO family NAD(P)H-dependent flavin-containing monooxygenase</fullName>
    </submittedName>
</protein>
<gene>
    <name evidence="2" type="ORF">K1X13_17445</name>
</gene>
<dbReference type="InterPro" id="IPR050982">
    <property type="entry name" value="Auxin_biosynth/cation_transpt"/>
</dbReference>
<organism evidence="2 3">
    <name type="scientific">Nocardioides jiangsuensis</name>
    <dbReference type="NCBI Taxonomy" id="2866161"/>
    <lineage>
        <taxon>Bacteria</taxon>
        <taxon>Bacillati</taxon>
        <taxon>Actinomycetota</taxon>
        <taxon>Actinomycetes</taxon>
        <taxon>Propionibacteriales</taxon>
        <taxon>Nocardioidaceae</taxon>
        <taxon>Nocardioides</taxon>
    </lineage>
</organism>
<keyword evidence="1" id="KW-0560">Oxidoreductase</keyword>
<accession>A0ABS7RNL2</accession>
<dbReference type="Proteomes" id="UP000754710">
    <property type="component" value="Unassembled WGS sequence"/>
</dbReference>
<dbReference type="NCBIfam" id="NF040505">
    <property type="entry name" value="ArsO_flavin_mono"/>
    <property type="match status" value="1"/>
</dbReference>
<dbReference type="RefSeq" id="WP_221026417.1">
    <property type="nucleotide sequence ID" value="NZ_JAIEZQ010000003.1"/>
</dbReference>
<dbReference type="PANTHER" id="PTHR43539:SF78">
    <property type="entry name" value="FLAVIN-CONTAINING MONOOXYGENASE"/>
    <property type="match status" value="1"/>
</dbReference>
<keyword evidence="3" id="KW-1185">Reference proteome</keyword>
<dbReference type="GO" id="GO:0004497">
    <property type="term" value="F:monooxygenase activity"/>
    <property type="evidence" value="ECO:0007669"/>
    <property type="project" value="UniProtKB-KW"/>
</dbReference>